<dbReference type="InterPro" id="IPR036291">
    <property type="entry name" value="NAD(P)-bd_dom_sf"/>
</dbReference>
<name>A0A4P2VCI6_9ARCH</name>
<comment type="similarity">
    <text evidence="1">Belongs to the NAD(P)-dependent epimerase/dehydratase family.</text>
</comment>
<dbReference type="Pfam" id="PF01370">
    <property type="entry name" value="Epimerase"/>
    <property type="match status" value="1"/>
</dbReference>
<keyword evidence="3" id="KW-0413">Isomerase</keyword>
<dbReference type="EC" id="5.1.3.2" evidence="3"/>
<dbReference type="Gene3D" id="3.90.25.10">
    <property type="entry name" value="UDP-galactose 4-epimerase, domain 1"/>
    <property type="match status" value="1"/>
</dbReference>
<accession>A0A4P2VCI6</accession>
<dbReference type="PANTHER" id="PTHR43000">
    <property type="entry name" value="DTDP-D-GLUCOSE 4,6-DEHYDRATASE-RELATED"/>
    <property type="match status" value="1"/>
</dbReference>
<sequence>MVHVIAGGSGYLGEHLSRRLISKGEEVLVVDRYPPRSGAGYVEHDLREPLKLDVEGPAIYHLAANPSVKATMEEVRTRFDEELRTTLNVAELARITDAELMVYVSSPTVYGNAQTPTPESAPLRPISYHGLYKALSESVIDFYARNYGIRSLTVRMTNVAGGSMTHGVIVDFVRRLRANPGELEIYGDGGQGRSYLYVDDAMSALEVLENSRASGVYNAGNDDWISVNEIAMIVSSVMGLEPRIKYNRCTLEAKEALGGGWPGDIRLVFPDSSKLKSLGWAPTMNSRDAVVRAVKDLVGSS</sequence>
<feature type="domain" description="NAD-dependent epimerase/dehydratase" evidence="2">
    <location>
        <begin position="4"/>
        <end position="220"/>
    </location>
</feature>
<evidence type="ECO:0000256" key="1">
    <source>
        <dbReference type="ARBA" id="ARBA00007637"/>
    </source>
</evidence>
<dbReference type="EMBL" id="AP018732">
    <property type="protein sequence ID" value="BBE41831.1"/>
    <property type="molecule type" value="Genomic_DNA"/>
</dbReference>
<dbReference type="AlphaFoldDB" id="A0A4P2VCI6"/>
<dbReference type="InterPro" id="IPR001509">
    <property type="entry name" value="Epimerase_deHydtase"/>
</dbReference>
<dbReference type="SUPFAM" id="SSF51735">
    <property type="entry name" value="NAD(P)-binding Rossmann-fold domains"/>
    <property type="match status" value="1"/>
</dbReference>
<proteinExistence type="inferred from homology"/>
<protein>
    <submittedName>
        <fullName evidence="3">UDP-glucose 4-epimerase</fullName>
        <ecNumber evidence="3">5.1.3.2</ecNumber>
    </submittedName>
</protein>
<reference evidence="3 4" key="1">
    <citation type="journal article" date="2019" name="ISME J.">
        <title>Isolation and characterization of a thermophilic sulfur- and iron-reducing thaumarchaeote from a terrestrial acidic hot spring.</title>
        <authorList>
            <person name="Kato S."/>
            <person name="Itoh T."/>
            <person name="Yuki M."/>
            <person name="Nagamori M."/>
            <person name="Ohnishi M."/>
            <person name="Uematsu K."/>
            <person name="Suzuki K."/>
            <person name="Takashina T."/>
            <person name="Ohkuma M."/>
        </authorList>
    </citation>
    <scope>NUCLEOTIDE SEQUENCE [LARGE SCALE GENOMIC DNA]</scope>
    <source>
        <strain evidence="3 4">NAS-02</strain>
    </source>
</reference>
<dbReference type="KEGG" id="ccai:NAS2_0442"/>
<evidence type="ECO:0000313" key="4">
    <source>
        <dbReference type="Proteomes" id="UP000509448"/>
    </source>
</evidence>
<organism evidence="3 4">
    <name type="scientific">Conexivisphaera calida</name>
    <dbReference type="NCBI Taxonomy" id="1874277"/>
    <lineage>
        <taxon>Archaea</taxon>
        <taxon>Nitrososphaerota</taxon>
        <taxon>Conexivisphaeria</taxon>
        <taxon>Conexivisphaerales</taxon>
        <taxon>Conexivisphaeraceae</taxon>
        <taxon>Conexivisphaera</taxon>
    </lineage>
</organism>
<gene>
    <name evidence="3" type="ORF">NAS2_0442</name>
</gene>
<dbReference type="Proteomes" id="UP000509448">
    <property type="component" value="Chromosome"/>
</dbReference>
<dbReference type="RefSeq" id="WP_174448129.1">
    <property type="nucleotide sequence ID" value="NZ_AP018732.1"/>
</dbReference>
<dbReference type="OrthoDB" id="4907at2157"/>
<evidence type="ECO:0000259" key="2">
    <source>
        <dbReference type="Pfam" id="PF01370"/>
    </source>
</evidence>
<keyword evidence="4" id="KW-1185">Reference proteome</keyword>
<dbReference type="GeneID" id="55584260"/>
<evidence type="ECO:0000313" key="3">
    <source>
        <dbReference type="EMBL" id="BBE41831.1"/>
    </source>
</evidence>
<dbReference type="GO" id="GO:0003978">
    <property type="term" value="F:UDP-glucose 4-epimerase activity"/>
    <property type="evidence" value="ECO:0007669"/>
    <property type="project" value="UniProtKB-EC"/>
</dbReference>
<dbReference type="Gene3D" id="3.40.50.720">
    <property type="entry name" value="NAD(P)-binding Rossmann-like Domain"/>
    <property type="match status" value="1"/>
</dbReference>